<feature type="compositionally biased region" description="Low complexity" evidence="12">
    <location>
        <begin position="17"/>
        <end position="29"/>
    </location>
</feature>
<dbReference type="FunFam" id="2.130.10.10:FF:001248">
    <property type="entry name" value="WD repeat domain 78"/>
    <property type="match status" value="1"/>
</dbReference>
<dbReference type="GeneTree" id="ENSGT00940000156209"/>
<dbReference type="GO" id="GO:0005858">
    <property type="term" value="C:axonemal dynein complex"/>
    <property type="evidence" value="ECO:0007669"/>
    <property type="project" value="TreeGrafter"/>
</dbReference>
<evidence type="ECO:0000256" key="4">
    <source>
        <dbReference type="ARBA" id="ARBA00022737"/>
    </source>
</evidence>
<dbReference type="PANTHER" id="PTHR12442:SF12">
    <property type="entry name" value="DYNEIN AXONEMAL INTERMEDIATE CHAIN 4"/>
    <property type="match status" value="1"/>
</dbReference>
<evidence type="ECO:0000256" key="1">
    <source>
        <dbReference type="ARBA" id="ARBA00004611"/>
    </source>
</evidence>
<keyword evidence="6" id="KW-0969">Cilium</keyword>
<sequence>MYTQAESKKKASRVLNSSSRGMTSSVSGMHKVGMTSRNKWSFTGSLTRKGSILAGHRSSKLSIVDDRSEVPRAVQVLDDEGNDVTPLPLYQEEPGDKLKQGKFILEEVFSSLRSDHLKSSSTFNLPNASSYMGSSPTSSMRASMTKESEDSVLDIPTLPPAPWEVPRKRENVEQQVTEEMLDEVVDVLLHETDTITLLDMPNNSVSEDAEEAEAIEKQNIQYAELCKNRLGNDKYVDRSTQTFSEAPKNKQNQCDQIVTLDEGTMATVWDIYDSFCEKEETPESEVADFPDCAVSSSQERKDDKSSSSSTVITGSTASSLFEKESCRSSLNAEPDPQVITMSESFQHSLLVLERSVMLNLFQPKLAAYRQLPILEDPDSTEKPTAEEQRKECEESSSSPTLEALWSFSCELTRGCNITTMALNKENPDLLAVGYGDFVSFSQKPGFICCWSLKNPSWPERVFHCHSSVTSLDFSAKNSGQLAVGMYDGTVAIYNVTCLNNMACIASSSECSKRHLHPVWQVRCIKQEMNLSGQGSVENVVSVSTDSRVSKWLLSSNALDCIDLKKLKRTQNVRKTEESVLPAMTPGLSIDFHPNDSSVYLVGTYEGHIHKCSISDSQHSVGTYKKHICPVTHIEWSPFTPDVFLSCSTDWSIQLWRQDLSSPVLSFTSTQTAVKIVRWSPRWSTVFAAVKAEQLELWDLNSNILNPIVVHQAKPGVRFTFLLFARGTDCLLVGDSDGQVTVYQIKNLCMEEGKQADSLENIVCSVVSRQIQTTQT</sequence>
<keyword evidence="2" id="KW-0963">Cytoplasm</keyword>
<proteinExistence type="predicted"/>
<dbReference type="STRING" id="56723.ENSLBEP00000026160"/>
<dbReference type="GO" id="GO:0045503">
    <property type="term" value="F:dynein light chain binding"/>
    <property type="evidence" value="ECO:0007669"/>
    <property type="project" value="TreeGrafter"/>
</dbReference>
<keyword evidence="14" id="KW-1185">Reference proteome</keyword>
<evidence type="ECO:0000313" key="14">
    <source>
        <dbReference type="Proteomes" id="UP000261660"/>
    </source>
</evidence>
<dbReference type="SMART" id="SM00320">
    <property type="entry name" value="WD40"/>
    <property type="match status" value="6"/>
</dbReference>
<reference evidence="13" key="1">
    <citation type="submission" date="2025-08" db="UniProtKB">
        <authorList>
            <consortium name="Ensembl"/>
        </authorList>
    </citation>
    <scope>IDENTIFICATION</scope>
</reference>
<keyword evidence="5" id="KW-0282">Flagellum</keyword>
<dbReference type="GO" id="GO:0120293">
    <property type="term" value="C:dynein axonemal particle"/>
    <property type="evidence" value="ECO:0007669"/>
    <property type="project" value="UniProtKB-SubCell"/>
</dbReference>
<dbReference type="InParanoid" id="A0A3Q3MY02"/>
<evidence type="ECO:0000256" key="11">
    <source>
        <dbReference type="ARBA" id="ARBA00041557"/>
    </source>
</evidence>
<dbReference type="AlphaFoldDB" id="A0A3Q3MY02"/>
<evidence type="ECO:0000256" key="10">
    <source>
        <dbReference type="ARBA" id="ARBA00040002"/>
    </source>
</evidence>
<name>A0A3Q3MY02_9LABR</name>
<dbReference type="OrthoDB" id="10259804at2759"/>
<dbReference type="Proteomes" id="UP000261660">
    <property type="component" value="Unplaced"/>
</dbReference>
<dbReference type="SUPFAM" id="SSF50978">
    <property type="entry name" value="WD40 repeat-like"/>
    <property type="match status" value="1"/>
</dbReference>
<dbReference type="GO" id="GO:0045504">
    <property type="term" value="F:dynein heavy chain binding"/>
    <property type="evidence" value="ECO:0007669"/>
    <property type="project" value="TreeGrafter"/>
</dbReference>
<evidence type="ECO:0000256" key="3">
    <source>
        <dbReference type="ARBA" id="ARBA00022574"/>
    </source>
</evidence>
<organism evidence="13 14">
    <name type="scientific">Labrus bergylta</name>
    <name type="common">ballan wrasse</name>
    <dbReference type="NCBI Taxonomy" id="56723"/>
    <lineage>
        <taxon>Eukaryota</taxon>
        <taxon>Metazoa</taxon>
        <taxon>Chordata</taxon>
        <taxon>Craniata</taxon>
        <taxon>Vertebrata</taxon>
        <taxon>Euteleostomi</taxon>
        <taxon>Actinopterygii</taxon>
        <taxon>Neopterygii</taxon>
        <taxon>Teleostei</taxon>
        <taxon>Neoteleostei</taxon>
        <taxon>Acanthomorphata</taxon>
        <taxon>Eupercaria</taxon>
        <taxon>Labriformes</taxon>
        <taxon>Labridae</taxon>
        <taxon>Labrus</taxon>
    </lineage>
</organism>
<dbReference type="Ensembl" id="ENSLBET00000027454.1">
    <property type="protein sequence ID" value="ENSLBEP00000026160.1"/>
    <property type="gene ID" value="ENSLBEG00000019928.1"/>
</dbReference>
<dbReference type="InterPro" id="IPR015943">
    <property type="entry name" value="WD40/YVTN_repeat-like_dom_sf"/>
</dbReference>
<evidence type="ECO:0000256" key="8">
    <source>
        <dbReference type="ARBA" id="ARBA00023273"/>
    </source>
</evidence>
<keyword evidence="3" id="KW-0853">WD repeat</keyword>
<reference evidence="13" key="2">
    <citation type="submission" date="2025-09" db="UniProtKB">
        <authorList>
            <consortium name="Ensembl"/>
        </authorList>
    </citation>
    <scope>IDENTIFICATION</scope>
</reference>
<evidence type="ECO:0000256" key="5">
    <source>
        <dbReference type="ARBA" id="ARBA00022846"/>
    </source>
</evidence>
<accession>A0A3Q3MY02</accession>
<feature type="region of interest" description="Disordered" evidence="12">
    <location>
        <begin position="376"/>
        <end position="397"/>
    </location>
</feature>
<dbReference type="GO" id="GO:0003341">
    <property type="term" value="P:cilium movement"/>
    <property type="evidence" value="ECO:0007669"/>
    <property type="project" value="Ensembl"/>
</dbReference>
<evidence type="ECO:0000256" key="6">
    <source>
        <dbReference type="ARBA" id="ARBA00023069"/>
    </source>
</evidence>
<dbReference type="InterPro" id="IPR036322">
    <property type="entry name" value="WD40_repeat_dom_sf"/>
</dbReference>
<dbReference type="Gene3D" id="2.130.10.10">
    <property type="entry name" value="YVTN repeat-like/Quinoprotein amine dehydrogenase"/>
    <property type="match status" value="1"/>
</dbReference>
<evidence type="ECO:0000313" key="13">
    <source>
        <dbReference type="Ensembl" id="ENSLBEP00000026160.1"/>
    </source>
</evidence>
<protein>
    <recommendedName>
        <fullName evidence="10">Dynein axonemal intermediate chain 4</fullName>
    </recommendedName>
    <alternativeName>
        <fullName evidence="11">WD repeat-containing protein 78</fullName>
    </alternativeName>
</protein>
<keyword evidence="8" id="KW-0966">Cell projection</keyword>
<dbReference type="Pfam" id="PF00400">
    <property type="entry name" value="WD40"/>
    <property type="match status" value="2"/>
</dbReference>
<keyword evidence="7" id="KW-0206">Cytoskeleton</keyword>
<dbReference type="FunCoup" id="A0A3Q3MY02">
    <property type="interactions" value="222"/>
</dbReference>
<dbReference type="InterPro" id="IPR001680">
    <property type="entry name" value="WD40_rpt"/>
</dbReference>
<keyword evidence="4" id="KW-0677">Repeat</keyword>
<dbReference type="InterPro" id="IPR050687">
    <property type="entry name" value="Dynein_IC"/>
</dbReference>
<evidence type="ECO:0000256" key="9">
    <source>
        <dbReference type="ARBA" id="ARBA00024190"/>
    </source>
</evidence>
<evidence type="ECO:0000256" key="12">
    <source>
        <dbReference type="SAM" id="MobiDB-lite"/>
    </source>
</evidence>
<feature type="region of interest" description="Disordered" evidence="12">
    <location>
        <begin position="1"/>
        <end position="30"/>
    </location>
</feature>
<dbReference type="PANTHER" id="PTHR12442">
    <property type="entry name" value="DYNEIN INTERMEDIATE CHAIN"/>
    <property type="match status" value="1"/>
</dbReference>
<feature type="compositionally biased region" description="Basic and acidic residues" evidence="12">
    <location>
        <begin position="379"/>
        <end position="393"/>
    </location>
</feature>
<comment type="subcellular location">
    <subcellularLocation>
        <location evidence="1">Cytoplasm</location>
        <location evidence="1">Cytoskeleton</location>
        <location evidence="1">Flagellum axoneme</location>
    </subcellularLocation>
    <subcellularLocation>
        <location evidence="9">Dynein axonemal particle</location>
    </subcellularLocation>
</comment>
<evidence type="ECO:0000256" key="7">
    <source>
        <dbReference type="ARBA" id="ARBA00023212"/>
    </source>
</evidence>
<feature type="region of interest" description="Disordered" evidence="12">
    <location>
        <begin position="282"/>
        <end position="313"/>
    </location>
</feature>
<evidence type="ECO:0000256" key="2">
    <source>
        <dbReference type="ARBA" id="ARBA00022490"/>
    </source>
</evidence>